<evidence type="ECO:0008006" key="3">
    <source>
        <dbReference type="Google" id="ProtNLM"/>
    </source>
</evidence>
<comment type="caution">
    <text evidence="1">The sequence shown here is derived from an EMBL/GenBank/DDBJ whole genome shotgun (WGS) entry which is preliminary data.</text>
</comment>
<accession>A0ABX5PVE1</accession>
<sequence>MSCSPGSTDDIVGESNIKINSNEEYEILLSLERDQRTHSITNQAELFEISEIKTITNSQGEEMNFFTFKPLDSFTGLQSVTIRTIETDDRILIHRYNFTIE</sequence>
<evidence type="ECO:0000313" key="1">
    <source>
        <dbReference type="EMBL" id="PZX38157.1"/>
    </source>
</evidence>
<reference evidence="1 2" key="1">
    <citation type="submission" date="2018-06" db="EMBL/GenBank/DDBJ databases">
        <title>Genomic Encyclopedia of Archaeal and Bacterial Type Strains, Phase II (KMG-II): from individual species to whole genera.</title>
        <authorList>
            <person name="Goeker M."/>
        </authorList>
    </citation>
    <scope>NUCLEOTIDE SEQUENCE [LARGE SCALE GENOMIC DNA]</scope>
    <source>
        <strain evidence="1 2">DSM 17205</strain>
    </source>
</reference>
<gene>
    <name evidence="1" type="ORF">LX97_02738</name>
</gene>
<organism evidence="1 2">
    <name type="scientific">Nonlabens dokdonensis</name>
    <dbReference type="NCBI Taxonomy" id="328515"/>
    <lineage>
        <taxon>Bacteria</taxon>
        <taxon>Pseudomonadati</taxon>
        <taxon>Bacteroidota</taxon>
        <taxon>Flavobacteriia</taxon>
        <taxon>Flavobacteriales</taxon>
        <taxon>Flavobacteriaceae</taxon>
        <taxon>Nonlabens</taxon>
    </lineage>
</organism>
<proteinExistence type="predicted"/>
<dbReference type="Proteomes" id="UP000248584">
    <property type="component" value="Unassembled WGS sequence"/>
</dbReference>
<evidence type="ECO:0000313" key="2">
    <source>
        <dbReference type="Proteomes" id="UP000248584"/>
    </source>
</evidence>
<keyword evidence="2" id="KW-1185">Reference proteome</keyword>
<name>A0ABX5PVE1_9FLAO</name>
<dbReference type="EMBL" id="QKZR01000005">
    <property type="protein sequence ID" value="PZX38157.1"/>
    <property type="molecule type" value="Genomic_DNA"/>
</dbReference>
<protein>
    <recommendedName>
        <fullName evidence="3">Secreted protein</fullName>
    </recommendedName>
</protein>